<feature type="transmembrane region" description="Helical" evidence="1">
    <location>
        <begin position="14"/>
        <end position="32"/>
    </location>
</feature>
<keyword evidence="1" id="KW-1133">Transmembrane helix</keyword>
<organism evidence="2">
    <name type="scientific">viral metagenome</name>
    <dbReference type="NCBI Taxonomy" id="1070528"/>
    <lineage>
        <taxon>unclassified sequences</taxon>
        <taxon>metagenomes</taxon>
        <taxon>organismal metagenomes</taxon>
    </lineage>
</organism>
<evidence type="ECO:0000256" key="1">
    <source>
        <dbReference type="SAM" id="Phobius"/>
    </source>
</evidence>
<keyword evidence="1" id="KW-0812">Transmembrane</keyword>
<proteinExistence type="predicted"/>
<dbReference type="EMBL" id="MN740976">
    <property type="protein sequence ID" value="QHU20926.1"/>
    <property type="molecule type" value="Genomic_DNA"/>
</dbReference>
<sequence length="204" mass="22195">MEDIRWFIPTIKEAILFIMILFLLILTMNLYHNNTIQLIVNNISRCIRDAKIANSSSNIYTVTAVNRLKVPLFDITYDLTAKTYTIKCRLPTGNVVNNFNEQIPVYDFVEKQTAPQLINIPLCNSDKDYTSILYRPFTYTGYSPLVNFITSKGVITDMFDGNGGLGGGGSGVTVGGGVTRCSASVVNSYKTAAAATAAANGGAP</sequence>
<keyword evidence="1" id="KW-0472">Membrane</keyword>
<dbReference type="AlphaFoldDB" id="A0A6C0KUW0"/>
<evidence type="ECO:0000313" key="2">
    <source>
        <dbReference type="EMBL" id="QHU20926.1"/>
    </source>
</evidence>
<protein>
    <submittedName>
        <fullName evidence="2">Uncharacterized protein</fullName>
    </submittedName>
</protein>
<accession>A0A6C0KUW0</accession>
<reference evidence="2" key="1">
    <citation type="journal article" date="2020" name="Nature">
        <title>Giant virus diversity and host interactions through global metagenomics.</title>
        <authorList>
            <person name="Schulz F."/>
            <person name="Roux S."/>
            <person name="Paez-Espino D."/>
            <person name="Jungbluth S."/>
            <person name="Walsh D.A."/>
            <person name="Denef V.J."/>
            <person name="McMahon K.D."/>
            <person name="Konstantinidis K.T."/>
            <person name="Eloe-Fadrosh E.A."/>
            <person name="Kyrpides N.C."/>
            <person name="Woyke T."/>
        </authorList>
    </citation>
    <scope>NUCLEOTIDE SEQUENCE</scope>
    <source>
        <strain evidence="2">GVMAG-S-3300013094-100</strain>
    </source>
</reference>
<name>A0A6C0KUW0_9ZZZZ</name>